<evidence type="ECO:0000256" key="5">
    <source>
        <dbReference type="HAMAP-Rule" id="MF_00014"/>
    </source>
</evidence>
<name>A0A399RIV5_9PROT</name>
<sequence>MSKTDANADRLIVLGIIAGAHGVRGDVRVRSFTEAPEDIFSYGPLLSDDRDVLLEAKSVKPAKDHYIVTPKAPRSKEDWDGLKGARLHVPRSRLPAPDDDEFYIEDLVGLDAVSRDGSAIGKVKAVHDFGAGDLLEIAPKNQGEPSFFVPFTMQDVPEVHFAAGQVVVLDAASWADRSDPREEDKGD</sequence>
<comment type="subunit">
    <text evidence="5">Binds ribosomal protein uS19.</text>
</comment>
<dbReference type="OrthoDB" id="9788191at2"/>
<keyword evidence="9" id="KW-1185">Reference proteome</keyword>
<reference evidence="8 9" key="1">
    <citation type="submission" date="2018-08" db="EMBL/GenBank/DDBJ databases">
        <title>Henriciella mobilis sp. nov., isolated from seawater.</title>
        <authorList>
            <person name="Cheng H."/>
            <person name="Wu Y.-H."/>
            <person name="Xu X.-W."/>
            <person name="Guo L.-L."/>
        </authorList>
    </citation>
    <scope>NUCLEOTIDE SEQUENCE [LARGE SCALE GENOMIC DNA]</scope>
    <source>
        <strain evidence="8 9">JN25</strain>
    </source>
</reference>
<dbReference type="Gene3D" id="2.30.30.240">
    <property type="entry name" value="PRC-barrel domain"/>
    <property type="match status" value="1"/>
</dbReference>
<evidence type="ECO:0000256" key="4">
    <source>
        <dbReference type="ARBA" id="ARBA00023186"/>
    </source>
</evidence>
<evidence type="ECO:0000256" key="2">
    <source>
        <dbReference type="ARBA" id="ARBA00022517"/>
    </source>
</evidence>
<dbReference type="Proteomes" id="UP000266385">
    <property type="component" value="Unassembled WGS sequence"/>
</dbReference>
<dbReference type="Pfam" id="PF01782">
    <property type="entry name" value="RimM"/>
    <property type="match status" value="1"/>
</dbReference>
<evidence type="ECO:0000256" key="3">
    <source>
        <dbReference type="ARBA" id="ARBA00022552"/>
    </source>
</evidence>
<dbReference type="HAMAP" id="MF_00014">
    <property type="entry name" value="Ribosome_mat_RimM"/>
    <property type="match status" value="1"/>
</dbReference>
<dbReference type="AlphaFoldDB" id="A0A399RIV5"/>
<keyword evidence="2 5" id="KW-0690">Ribosome biogenesis</keyword>
<dbReference type="GO" id="GO:0005737">
    <property type="term" value="C:cytoplasm"/>
    <property type="evidence" value="ECO:0007669"/>
    <property type="project" value="UniProtKB-SubCell"/>
</dbReference>
<dbReference type="InterPro" id="IPR011033">
    <property type="entry name" value="PRC_barrel-like_sf"/>
</dbReference>
<feature type="domain" description="RimM N-terminal" evidence="6">
    <location>
        <begin position="14"/>
        <end position="92"/>
    </location>
</feature>
<evidence type="ECO:0000313" key="8">
    <source>
        <dbReference type="EMBL" id="RIJ30571.1"/>
    </source>
</evidence>
<dbReference type="InterPro" id="IPR036976">
    <property type="entry name" value="RimM_N_sf"/>
</dbReference>
<dbReference type="SUPFAM" id="SSF50447">
    <property type="entry name" value="Translation proteins"/>
    <property type="match status" value="1"/>
</dbReference>
<gene>
    <name evidence="5 8" type="primary">rimM</name>
    <name evidence="8" type="ORF">D1223_08080</name>
</gene>
<comment type="caution">
    <text evidence="8">The sequence shown here is derived from an EMBL/GenBank/DDBJ whole genome shotgun (WGS) entry which is preliminary data.</text>
</comment>
<comment type="subcellular location">
    <subcellularLocation>
        <location evidence="5">Cytoplasm</location>
    </subcellularLocation>
</comment>
<dbReference type="RefSeq" id="WP_119375881.1">
    <property type="nucleotide sequence ID" value="NZ_QWFX01000006.1"/>
</dbReference>
<dbReference type="GO" id="GO:0005840">
    <property type="term" value="C:ribosome"/>
    <property type="evidence" value="ECO:0007669"/>
    <property type="project" value="InterPro"/>
</dbReference>
<evidence type="ECO:0000259" key="7">
    <source>
        <dbReference type="Pfam" id="PF24986"/>
    </source>
</evidence>
<dbReference type="PANTHER" id="PTHR33692:SF1">
    <property type="entry name" value="RIBOSOME MATURATION FACTOR RIMM"/>
    <property type="match status" value="1"/>
</dbReference>
<dbReference type="PANTHER" id="PTHR33692">
    <property type="entry name" value="RIBOSOME MATURATION FACTOR RIMM"/>
    <property type="match status" value="1"/>
</dbReference>
<dbReference type="GO" id="GO:0006364">
    <property type="term" value="P:rRNA processing"/>
    <property type="evidence" value="ECO:0007669"/>
    <property type="project" value="UniProtKB-UniRule"/>
</dbReference>
<dbReference type="GO" id="GO:0042274">
    <property type="term" value="P:ribosomal small subunit biogenesis"/>
    <property type="evidence" value="ECO:0007669"/>
    <property type="project" value="UniProtKB-UniRule"/>
</dbReference>
<dbReference type="SUPFAM" id="SSF50346">
    <property type="entry name" value="PRC-barrel domain"/>
    <property type="match status" value="1"/>
</dbReference>
<organism evidence="8 9">
    <name type="scientific">Henriciella mobilis</name>
    <dbReference type="NCBI Taxonomy" id="2305467"/>
    <lineage>
        <taxon>Bacteria</taxon>
        <taxon>Pseudomonadati</taxon>
        <taxon>Pseudomonadota</taxon>
        <taxon>Alphaproteobacteria</taxon>
        <taxon>Hyphomonadales</taxon>
        <taxon>Hyphomonadaceae</taxon>
        <taxon>Henriciella</taxon>
    </lineage>
</organism>
<dbReference type="EMBL" id="QWFX01000006">
    <property type="protein sequence ID" value="RIJ30571.1"/>
    <property type="molecule type" value="Genomic_DNA"/>
</dbReference>
<accession>A0A399RIV5</accession>
<dbReference type="InterPro" id="IPR056792">
    <property type="entry name" value="PRC_RimM"/>
</dbReference>
<dbReference type="NCBIfam" id="TIGR02273">
    <property type="entry name" value="16S_RimM"/>
    <property type="match status" value="1"/>
</dbReference>
<dbReference type="InterPro" id="IPR011961">
    <property type="entry name" value="RimM"/>
</dbReference>
<comment type="domain">
    <text evidence="5">The PRC barrel domain binds ribosomal protein uS19.</text>
</comment>
<keyword evidence="1 5" id="KW-0963">Cytoplasm</keyword>
<evidence type="ECO:0000313" key="9">
    <source>
        <dbReference type="Proteomes" id="UP000266385"/>
    </source>
</evidence>
<comment type="function">
    <text evidence="5">An accessory protein needed during the final step in the assembly of 30S ribosomal subunit, possibly for assembly of the head region. Essential for efficient processing of 16S rRNA. May be needed both before and after RbfA during the maturation of 16S rRNA. It has affinity for free ribosomal 30S subunits but not for 70S ribosomes.</text>
</comment>
<keyword evidence="4 5" id="KW-0143">Chaperone</keyword>
<proteinExistence type="inferred from homology"/>
<comment type="similarity">
    <text evidence="5">Belongs to the RimM family.</text>
</comment>
<dbReference type="Pfam" id="PF24986">
    <property type="entry name" value="PRC_RimM"/>
    <property type="match status" value="1"/>
</dbReference>
<dbReference type="GO" id="GO:0043022">
    <property type="term" value="F:ribosome binding"/>
    <property type="evidence" value="ECO:0007669"/>
    <property type="project" value="InterPro"/>
</dbReference>
<protein>
    <recommendedName>
        <fullName evidence="5">Ribosome maturation factor RimM</fullName>
    </recommendedName>
</protein>
<evidence type="ECO:0000259" key="6">
    <source>
        <dbReference type="Pfam" id="PF01782"/>
    </source>
</evidence>
<dbReference type="InterPro" id="IPR002676">
    <property type="entry name" value="RimM_N"/>
</dbReference>
<dbReference type="Gene3D" id="2.40.30.60">
    <property type="entry name" value="RimM"/>
    <property type="match status" value="1"/>
</dbReference>
<dbReference type="InterPro" id="IPR009000">
    <property type="entry name" value="Transl_B-barrel_sf"/>
</dbReference>
<evidence type="ECO:0000256" key="1">
    <source>
        <dbReference type="ARBA" id="ARBA00022490"/>
    </source>
</evidence>
<feature type="domain" description="Ribosome maturation factor RimM PRC barrel" evidence="7">
    <location>
        <begin position="105"/>
        <end position="168"/>
    </location>
</feature>
<keyword evidence="3 5" id="KW-0698">rRNA processing</keyword>